<name>A0A934VTT9_9BACT</name>
<accession>A0A934VTT9</accession>
<evidence type="ECO:0000313" key="3">
    <source>
        <dbReference type="Proteomes" id="UP000603141"/>
    </source>
</evidence>
<dbReference type="EMBL" id="JAENIJ010000006">
    <property type="protein sequence ID" value="MBK1881827.1"/>
    <property type="molecule type" value="Genomic_DNA"/>
</dbReference>
<sequence length="324" mass="36788">MDPSQLRRQAIARCDTDTLWDWLQNLGPEYKNNRAVADVIEELIDRLGFEGAWEKAMSLDGQARYDISSSLVGILSTDDPWEAFKYYKLHRGFFDEMWGYGATFSFTRESLKISADKAIEVFENSDAKESKWCVSGEYPEGFDYEKLANYFVGSASRPVSLPDKLLADWAAKDPVKAAEWITANPPMEINDETDSINGAVGINMALESIVESDSDSRNEAIEDLAKLPQPVLDKIWSFRAESSIQPELLSLAEQMGQRDAYLVNSLLKTNRASSIDPSWDEIPVAERNQILDTAEQRWASESSSPMDERARQRWREMVEKSWAQ</sequence>
<evidence type="ECO:0000313" key="2">
    <source>
        <dbReference type="EMBL" id="MBK1881827.1"/>
    </source>
</evidence>
<proteinExistence type="predicted"/>
<dbReference type="Proteomes" id="UP000603141">
    <property type="component" value="Unassembled WGS sequence"/>
</dbReference>
<evidence type="ECO:0000256" key="1">
    <source>
        <dbReference type="SAM" id="MobiDB-lite"/>
    </source>
</evidence>
<reference evidence="2" key="1">
    <citation type="submission" date="2021-01" db="EMBL/GenBank/DDBJ databases">
        <title>Modified the classification status of verrucomicrobia.</title>
        <authorList>
            <person name="Feng X."/>
        </authorList>
    </citation>
    <scope>NUCLEOTIDE SEQUENCE</scope>
    <source>
        <strain evidence="2">KCTC 22041</strain>
    </source>
</reference>
<feature type="region of interest" description="Disordered" evidence="1">
    <location>
        <begin position="295"/>
        <end position="324"/>
    </location>
</feature>
<feature type="compositionally biased region" description="Basic and acidic residues" evidence="1">
    <location>
        <begin position="306"/>
        <end position="324"/>
    </location>
</feature>
<protein>
    <submittedName>
        <fullName evidence="2">Uncharacterized protein</fullName>
    </submittedName>
</protein>
<dbReference type="AlphaFoldDB" id="A0A934VTT9"/>
<comment type="caution">
    <text evidence="2">The sequence shown here is derived from an EMBL/GenBank/DDBJ whole genome shotgun (WGS) entry which is preliminary data.</text>
</comment>
<gene>
    <name evidence="2" type="ORF">JIN85_05340</name>
</gene>
<keyword evidence="3" id="KW-1185">Reference proteome</keyword>
<organism evidence="2 3">
    <name type="scientific">Luteolibacter pohnpeiensis</name>
    <dbReference type="NCBI Taxonomy" id="454153"/>
    <lineage>
        <taxon>Bacteria</taxon>
        <taxon>Pseudomonadati</taxon>
        <taxon>Verrucomicrobiota</taxon>
        <taxon>Verrucomicrobiia</taxon>
        <taxon>Verrucomicrobiales</taxon>
        <taxon>Verrucomicrobiaceae</taxon>
        <taxon>Luteolibacter</taxon>
    </lineage>
</organism>